<sequence>MQEYLDLLNGRVFFWLSRGRLDALLDAYRGSAQLVRCFDTAEVLERHGPRVQLSPFNSGSMKGPRVPVRGRDVFRDVGDFPYEHWRRKHRSRGAVVAELTVEHAVPDAAQLAVRVERWQDGQRTAILH</sequence>
<evidence type="ECO:0000313" key="2">
    <source>
        <dbReference type="Proteomes" id="UP001592582"/>
    </source>
</evidence>
<dbReference type="Pfam" id="PF22531">
    <property type="entry name" value="DUF7002"/>
    <property type="match status" value="1"/>
</dbReference>
<comment type="caution">
    <text evidence="1">The sequence shown here is derived from an EMBL/GenBank/DDBJ whole genome shotgun (WGS) entry which is preliminary data.</text>
</comment>
<evidence type="ECO:0000313" key="1">
    <source>
        <dbReference type="EMBL" id="MFC1408169.1"/>
    </source>
</evidence>
<name>A0ABV6V377_9ACTN</name>
<proteinExistence type="predicted"/>
<dbReference type="Proteomes" id="UP001592582">
    <property type="component" value="Unassembled WGS sequence"/>
</dbReference>
<organism evidence="1 2">
    <name type="scientific">Streptacidiphilus alkalitolerans</name>
    <dbReference type="NCBI Taxonomy" id="3342712"/>
    <lineage>
        <taxon>Bacteria</taxon>
        <taxon>Bacillati</taxon>
        <taxon>Actinomycetota</taxon>
        <taxon>Actinomycetes</taxon>
        <taxon>Kitasatosporales</taxon>
        <taxon>Streptomycetaceae</taxon>
        <taxon>Streptacidiphilus</taxon>
    </lineage>
</organism>
<gene>
    <name evidence="1" type="ORF">ACEZDG_02610</name>
</gene>
<accession>A0ABV6V377</accession>
<protein>
    <submittedName>
        <fullName evidence="1">Uncharacterized protein</fullName>
    </submittedName>
</protein>
<reference evidence="1 2" key="1">
    <citation type="submission" date="2024-09" db="EMBL/GenBank/DDBJ databases">
        <authorList>
            <person name="Lee S.D."/>
        </authorList>
    </citation>
    <scope>NUCLEOTIDE SEQUENCE [LARGE SCALE GENOMIC DNA]</scope>
    <source>
        <strain evidence="1 2">N1-1</strain>
    </source>
</reference>
<keyword evidence="2" id="KW-1185">Reference proteome</keyword>
<dbReference type="RefSeq" id="WP_380501743.1">
    <property type="nucleotide sequence ID" value="NZ_JBHEZX010000001.1"/>
</dbReference>
<dbReference type="InterPro" id="IPR054271">
    <property type="entry name" value="DUF7002"/>
</dbReference>
<dbReference type="EMBL" id="JBHEZX010000001">
    <property type="protein sequence ID" value="MFC1408169.1"/>
    <property type="molecule type" value="Genomic_DNA"/>
</dbReference>